<dbReference type="Gene3D" id="3.40.50.300">
    <property type="entry name" value="P-loop containing nucleotide triphosphate hydrolases"/>
    <property type="match status" value="1"/>
</dbReference>
<evidence type="ECO:0000256" key="1">
    <source>
        <dbReference type="ARBA" id="ARBA00022448"/>
    </source>
</evidence>
<dbReference type="SUPFAM" id="SSF52540">
    <property type="entry name" value="P-loop containing nucleoside triphosphate hydrolases"/>
    <property type="match status" value="1"/>
</dbReference>
<dbReference type="PROSITE" id="PS00211">
    <property type="entry name" value="ABC_TRANSPORTER_1"/>
    <property type="match status" value="1"/>
</dbReference>
<reference evidence="5 7" key="1">
    <citation type="journal article" date="2015" name="Int. J. Syst. Evol. Microbiol.">
        <title>Complete genome sequence of Salinicoccus halodurans H3B36, isolated from the Qaidam Basin in China.</title>
        <authorList>
            <person name="Jiang K."/>
            <person name="Xue Y."/>
            <person name="Ma Y."/>
        </authorList>
    </citation>
    <scope>NUCLEOTIDE SEQUENCE [LARGE SCALE GENOMIC DNA]</scope>
    <source>
        <strain evidence="5 7">H3B36</strain>
    </source>
</reference>
<feature type="domain" description="ABC transporter" evidence="4">
    <location>
        <begin position="5"/>
        <end position="245"/>
    </location>
</feature>
<accession>A0A0F7HJC0</accession>
<dbReference type="InterPro" id="IPR050153">
    <property type="entry name" value="Metal_Ion_Import_ABC"/>
</dbReference>
<evidence type="ECO:0000313" key="8">
    <source>
        <dbReference type="Proteomes" id="UP000183090"/>
    </source>
</evidence>
<dbReference type="SMART" id="SM00382">
    <property type="entry name" value="AAA"/>
    <property type="match status" value="1"/>
</dbReference>
<dbReference type="CDD" id="cd03214">
    <property type="entry name" value="ABC_Iron-Siderophores_B12_Hemin"/>
    <property type="match status" value="1"/>
</dbReference>
<keyword evidence="7" id="KW-1185">Reference proteome</keyword>
<dbReference type="PANTHER" id="PTHR42734">
    <property type="entry name" value="METAL TRANSPORT SYSTEM ATP-BINDING PROTEIN TM_0124-RELATED"/>
    <property type="match status" value="1"/>
</dbReference>
<dbReference type="FunFam" id="3.40.50.300:FF:000134">
    <property type="entry name" value="Iron-enterobactin ABC transporter ATP-binding protein"/>
    <property type="match status" value="1"/>
</dbReference>
<gene>
    <name evidence="5" type="ORF">AAT16_00545</name>
    <name evidence="6" type="ORF">SAMN05216235_1475</name>
</gene>
<name>A0A0F7HJC0_9STAP</name>
<sequence length="282" mass="31843">MKLEVRNANFHYRKKRKALADLYAHEVNFTLQPGEILSILGPNGAGKTTMLKCITGLLDWTEGETLIDGRSLTDLKRNDLWKHIGYIPQAQKMTFGYTLIEMVIMGRAPYISTLRQPSEEDERAALYALETVGIRHLADKSSNEVSGGELQLALIARALVADPKLLILDEPESHLDIQKQIVILQVIRKLAEERGISCIINTHYPNHAFYLADKVLMTGKDKGLVFGTTKEVMTEARMKHFFGIELKKIIFEEDDLLLETMVPKALGLNRTLSNCQFNNFAD</sequence>
<dbReference type="Proteomes" id="UP000034029">
    <property type="component" value="Chromosome"/>
</dbReference>
<organism evidence="6 8">
    <name type="scientific">Salinicoccus halodurans</name>
    <dbReference type="NCBI Taxonomy" id="407035"/>
    <lineage>
        <taxon>Bacteria</taxon>
        <taxon>Bacillati</taxon>
        <taxon>Bacillota</taxon>
        <taxon>Bacilli</taxon>
        <taxon>Bacillales</taxon>
        <taxon>Staphylococcaceae</taxon>
        <taxon>Salinicoccus</taxon>
    </lineage>
</organism>
<dbReference type="InterPro" id="IPR027417">
    <property type="entry name" value="P-loop_NTPase"/>
</dbReference>
<keyword evidence="2" id="KW-0547">Nucleotide-binding</keyword>
<dbReference type="Proteomes" id="UP000183090">
    <property type="component" value="Unassembled WGS sequence"/>
</dbReference>
<keyword evidence="1" id="KW-0813">Transport</keyword>
<protein>
    <submittedName>
        <fullName evidence="5">ABC transporter</fullName>
    </submittedName>
    <submittedName>
        <fullName evidence="6">Iron complex transport system ATP-binding protein</fullName>
    </submittedName>
</protein>
<evidence type="ECO:0000256" key="3">
    <source>
        <dbReference type="ARBA" id="ARBA00022840"/>
    </source>
</evidence>
<reference evidence="6 8" key="3">
    <citation type="submission" date="2016-10" db="EMBL/GenBank/DDBJ databases">
        <authorList>
            <person name="Varghese N."/>
            <person name="Submissions S."/>
        </authorList>
    </citation>
    <scope>NUCLEOTIDE SEQUENCE [LARGE SCALE GENOMIC DNA]</scope>
    <source>
        <strain evidence="6 8">CGMCC 1.6501</strain>
    </source>
</reference>
<dbReference type="PANTHER" id="PTHR42734:SF19">
    <property type="entry name" value="IRON COMPOUNDS ABC TRANSPORTER, ATP-BINDING PROTEIN"/>
    <property type="match status" value="1"/>
</dbReference>
<proteinExistence type="predicted"/>
<evidence type="ECO:0000256" key="2">
    <source>
        <dbReference type="ARBA" id="ARBA00022741"/>
    </source>
</evidence>
<dbReference type="RefSeq" id="WP_046789034.1">
    <property type="nucleotide sequence ID" value="NZ_CP011366.1"/>
</dbReference>
<evidence type="ECO:0000313" key="7">
    <source>
        <dbReference type="Proteomes" id="UP000034029"/>
    </source>
</evidence>
<dbReference type="InterPro" id="IPR003593">
    <property type="entry name" value="AAA+_ATPase"/>
</dbReference>
<dbReference type="KEGG" id="shv:AAT16_00545"/>
<dbReference type="InterPro" id="IPR017871">
    <property type="entry name" value="ABC_transporter-like_CS"/>
</dbReference>
<evidence type="ECO:0000259" key="4">
    <source>
        <dbReference type="PROSITE" id="PS50893"/>
    </source>
</evidence>
<reference evidence="7" key="2">
    <citation type="submission" date="2015-04" db="EMBL/GenBank/DDBJ databases">
        <title>Complete genome sequence of Salinicoccus halodurans strain H3B36, isolated from the Qaidam basin of China.</title>
        <authorList>
            <person name="Ma Y."/>
            <person name="Jiang K."/>
            <person name="Xue Y."/>
        </authorList>
    </citation>
    <scope>NUCLEOTIDE SEQUENCE [LARGE SCALE GENOMIC DNA]</scope>
    <source>
        <strain evidence="7">H3B36</strain>
    </source>
</reference>
<dbReference type="EMBL" id="CP011366">
    <property type="protein sequence ID" value="AKG72838.1"/>
    <property type="molecule type" value="Genomic_DNA"/>
</dbReference>
<dbReference type="OrthoDB" id="9806726at2"/>
<dbReference type="AlphaFoldDB" id="A0A0F7HJC0"/>
<evidence type="ECO:0000313" key="5">
    <source>
        <dbReference type="EMBL" id="AKG72838.1"/>
    </source>
</evidence>
<evidence type="ECO:0000313" key="6">
    <source>
        <dbReference type="EMBL" id="SFK74964.1"/>
    </source>
</evidence>
<dbReference type="GO" id="GO:0016887">
    <property type="term" value="F:ATP hydrolysis activity"/>
    <property type="evidence" value="ECO:0007669"/>
    <property type="project" value="InterPro"/>
</dbReference>
<dbReference type="EMBL" id="FOTB01000003">
    <property type="protein sequence ID" value="SFK74964.1"/>
    <property type="molecule type" value="Genomic_DNA"/>
</dbReference>
<dbReference type="Pfam" id="PF00005">
    <property type="entry name" value="ABC_tran"/>
    <property type="match status" value="1"/>
</dbReference>
<dbReference type="InterPro" id="IPR003439">
    <property type="entry name" value="ABC_transporter-like_ATP-bd"/>
</dbReference>
<dbReference type="GO" id="GO:0005524">
    <property type="term" value="F:ATP binding"/>
    <property type="evidence" value="ECO:0007669"/>
    <property type="project" value="UniProtKB-KW"/>
</dbReference>
<keyword evidence="3 6" id="KW-0067">ATP-binding</keyword>
<dbReference type="PROSITE" id="PS50893">
    <property type="entry name" value="ABC_TRANSPORTER_2"/>
    <property type="match status" value="1"/>
</dbReference>